<reference evidence="1 2" key="1">
    <citation type="journal article" date="2009" name="Nat. Genet.">
        <title>The genome of the cucumber, Cucumis sativus L.</title>
        <authorList>
            <person name="Huang S."/>
            <person name="Li R."/>
            <person name="Zhang Z."/>
            <person name="Li L."/>
            <person name="Gu X."/>
            <person name="Fan W."/>
            <person name="Lucas W.J."/>
            <person name="Wang X."/>
            <person name="Xie B."/>
            <person name="Ni P."/>
            <person name="Ren Y."/>
            <person name="Zhu H."/>
            <person name="Li J."/>
            <person name="Lin K."/>
            <person name="Jin W."/>
            <person name="Fei Z."/>
            <person name="Li G."/>
            <person name="Staub J."/>
            <person name="Kilian A."/>
            <person name="van der Vossen E.A."/>
            <person name="Wu Y."/>
            <person name="Guo J."/>
            <person name="He J."/>
            <person name="Jia Z."/>
            <person name="Ren Y."/>
            <person name="Tian G."/>
            <person name="Lu Y."/>
            <person name="Ruan J."/>
            <person name="Qian W."/>
            <person name="Wang M."/>
            <person name="Huang Q."/>
            <person name="Li B."/>
            <person name="Xuan Z."/>
            <person name="Cao J."/>
            <person name="Asan"/>
            <person name="Wu Z."/>
            <person name="Zhang J."/>
            <person name="Cai Q."/>
            <person name="Bai Y."/>
            <person name="Zhao B."/>
            <person name="Han Y."/>
            <person name="Li Y."/>
            <person name="Li X."/>
            <person name="Wang S."/>
            <person name="Shi Q."/>
            <person name="Liu S."/>
            <person name="Cho W.K."/>
            <person name="Kim J.Y."/>
            <person name="Xu Y."/>
            <person name="Heller-Uszynska K."/>
            <person name="Miao H."/>
            <person name="Cheng Z."/>
            <person name="Zhang S."/>
            <person name="Wu J."/>
            <person name="Yang Y."/>
            <person name="Kang H."/>
            <person name="Li M."/>
            <person name="Liang H."/>
            <person name="Ren X."/>
            <person name="Shi Z."/>
            <person name="Wen M."/>
            <person name="Jian M."/>
            <person name="Yang H."/>
            <person name="Zhang G."/>
            <person name="Yang Z."/>
            <person name="Chen R."/>
            <person name="Liu S."/>
            <person name="Li J."/>
            <person name="Ma L."/>
            <person name="Liu H."/>
            <person name="Zhou Y."/>
            <person name="Zhao J."/>
            <person name="Fang X."/>
            <person name="Li G."/>
            <person name="Fang L."/>
            <person name="Li Y."/>
            <person name="Liu D."/>
            <person name="Zheng H."/>
            <person name="Zhang Y."/>
            <person name="Qin N."/>
            <person name="Li Z."/>
            <person name="Yang G."/>
            <person name="Yang S."/>
            <person name="Bolund L."/>
            <person name="Kristiansen K."/>
            <person name="Zheng H."/>
            <person name="Li S."/>
            <person name="Zhang X."/>
            <person name="Yang H."/>
            <person name="Wang J."/>
            <person name="Sun R."/>
            <person name="Zhang B."/>
            <person name="Jiang S."/>
            <person name="Wang J."/>
            <person name="Du Y."/>
            <person name="Li S."/>
        </authorList>
    </citation>
    <scope>NUCLEOTIDE SEQUENCE [LARGE SCALE GENOMIC DNA]</scope>
    <source>
        <strain evidence="2">cv. 9930</strain>
    </source>
</reference>
<keyword evidence="2" id="KW-1185">Reference proteome</keyword>
<sequence>MTLLLSSIQLQITAHQQQIIQETLYSSNHQNSMRRVQFIQKRRVIGTHIITTTQHWGTPEPPALNSDHLHIMIT</sequence>
<reference evidence="1 2" key="4">
    <citation type="journal article" date="2011" name="BMC Genomics">
        <title>RNA-Seq improves annotation of protein-coding genes in the cucumber genome.</title>
        <authorList>
            <person name="Li Z."/>
            <person name="Zhang Z."/>
            <person name="Yan P."/>
            <person name="Huang S."/>
            <person name="Fei Z."/>
            <person name="Lin K."/>
        </authorList>
    </citation>
    <scope>NUCLEOTIDE SEQUENCE [LARGE SCALE GENOMIC DNA]</scope>
    <source>
        <strain evidence="2">cv. 9930</strain>
    </source>
</reference>
<dbReference type="EMBL" id="CM002924">
    <property type="protein sequence ID" value="KGN60136.1"/>
    <property type="molecule type" value="Genomic_DNA"/>
</dbReference>
<evidence type="ECO:0000313" key="2">
    <source>
        <dbReference type="Proteomes" id="UP000029981"/>
    </source>
</evidence>
<accession>A0A0A0LJD6</accession>
<proteinExistence type="predicted"/>
<name>A0A0A0LJD6_CUCSA</name>
<reference evidence="1 2" key="2">
    <citation type="journal article" date="2009" name="PLoS ONE">
        <title>An integrated genetic and cytogenetic map of the cucumber genome.</title>
        <authorList>
            <person name="Ren Y."/>
            <person name="Zhang Z."/>
            <person name="Liu J."/>
            <person name="Staub J.E."/>
            <person name="Han Y."/>
            <person name="Cheng Z."/>
            <person name="Li X."/>
            <person name="Lu J."/>
            <person name="Miao H."/>
            <person name="Kang H."/>
            <person name="Xie B."/>
            <person name="Gu X."/>
            <person name="Wang X."/>
            <person name="Du Y."/>
            <person name="Jin W."/>
            <person name="Huang S."/>
        </authorList>
    </citation>
    <scope>NUCLEOTIDE SEQUENCE [LARGE SCALE GENOMIC DNA]</scope>
    <source>
        <strain evidence="2">cv. 9930</strain>
    </source>
</reference>
<organism evidence="1 2">
    <name type="scientific">Cucumis sativus</name>
    <name type="common">Cucumber</name>
    <dbReference type="NCBI Taxonomy" id="3659"/>
    <lineage>
        <taxon>Eukaryota</taxon>
        <taxon>Viridiplantae</taxon>
        <taxon>Streptophyta</taxon>
        <taxon>Embryophyta</taxon>
        <taxon>Tracheophyta</taxon>
        <taxon>Spermatophyta</taxon>
        <taxon>Magnoliopsida</taxon>
        <taxon>eudicotyledons</taxon>
        <taxon>Gunneridae</taxon>
        <taxon>Pentapetalae</taxon>
        <taxon>rosids</taxon>
        <taxon>fabids</taxon>
        <taxon>Cucurbitales</taxon>
        <taxon>Cucurbitaceae</taxon>
        <taxon>Benincaseae</taxon>
        <taxon>Cucumis</taxon>
    </lineage>
</organism>
<dbReference type="Proteomes" id="UP000029981">
    <property type="component" value="Chromosome 3"/>
</dbReference>
<gene>
    <name evidence="1" type="ORF">Csa_3G880025</name>
</gene>
<evidence type="ECO:0000313" key="1">
    <source>
        <dbReference type="EMBL" id="KGN60136.1"/>
    </source>
</evidence>
<protein>
    <submittedName>
        <fullName evidence="1">Uncharacterized protein</fullName>
    </submittedName>
</protein>
<dbReference type="Gramene" id="KGN60136">
    <property type="protein sequence ID" value="KGN60136"/>
    <property type="gene ID" value="Csa_3G880025"/>
</dbReference>
<dbReference type="AlphaFoldDB" id="A0A0A0LJD6"/>
<reference evidence="1 2" key="3">
    <citation type="journal article" date="2010" name="BMC Genomics">
        <title>Transcriptome sequencing and comparative analysis of cucumber flowers with different sex types.</title>
        <authorList>
            <person name="Guo S."/>
            <person name="Zheng Y."/>
            <person name="Joung J.G."/>
            <person name="Liu S."/>
            <person name="Zhang Z."/>
            <person name="Crasta O.R."/>
            <person name="Sobral B.W."/>
            <person name="Xu Y."/>
            <person name="Huang S."/>
            <person name="Fei Z."/>
        </authorList>
    </citation>
    <scope>NUCLEOTIDE SEQUENCE [LARGE SCALE GENOMIC DNA]</scope>
    <source>
        <strain evidence="2">cv. 9930</strain>
    </source>
</reference>